<evidence type="ECO:0000256" key="5">
    <source>
        <dbReference type="ARBA" id="ARBA00022490"/>
    </source>
</evidence>
<evidence type="ECO:0000313" key="14">
    <source>
        <dbReference type="EMBL" id="OYR90213.1"/>
    </source>
</evidence>
<keyword evidence="16" id="KW-1185">Reference proteome</keyword>
<feature type="binding site" evidence="11">
    <location>
        <begin position="410"/>
        <end position="413"/>
    </location>
    <ligand>
        <name>N-acetyl-D-glucosamine</name>
        <dbReference type="ChEBI" id="CHEBI:506227"/>
    </ligand>
</feature>
<name>A0A256LAP5_9LACO</name>
<dbReference type="EMBL" id="NGNX01000061">
    <property type="protein sequence ID" value="OYR90213.1"/>
    <property type="molecule type" value="Genomic_DNA"/>
</dbReference>
<gene>
    <name evidence="11" type="primary">gtfA</name>
    <name evidence="13" type="ORF">CBF53_06355</name>
    <name evidence="14" type="ORF">CBF70_09950</name>
</gene>
<dbReference type="Pfam" id="PF13692">
    <property type="entry name" value="Glyco_trans_1_4"/>
    <property type="match status" value="1"/>
</dbReference>
<dbReference type="GO" id="GO:0005737">
    <property type="term" value="C:cytoplasm"/>
    <property type="evidence" value="ECO:0007669"/>
    <property type="project" value="UniProtKB-SubCell"/>
</dbReference>
<evidence type="ECO:0000256" key="4">
    <source>
        <dbReference type="ARBA" id="ARBA00022475"/>
    </source>
</evidence>
<comment type="similarity">
    <text evidence="3 11">Belongs to the glycosyltransferase group 1 family. Glycosyltransferase 4 subfamily.</text>
</comment>
<sequence>MTVYNINLGIGWASSGVEYAQKYRDQSFNEAGIKRKFIFSDLILGNNIGDLTVNLGFNNDNIIWLYNFFTDIKISTSNYSLDTLENELNLKKLSSNVKTVGKEVFYQLNDGLQLVARLSDAEKRTIDQVSYVKNNTLLKRDFYSYTKYACEYYLGADKDNRVTFREFYNEDGTVAYTQHLNGDQETFEFANGKVVYSKDDLYLKMLKGLNFTEKDVIILDREDEDKNLINGQLVFENHGPAKLVVVVHADHFDKHYTNDQNILWNNFYEYQFQHAKYVDSFVVATNEQKKILKNQFKKYYNIEPRIDCIPVGSLNELEHPTQGRMKHALITASRLAKEKHIDWIVNAVIAAKNSVPDLSLDIYGTGGEAGMLTNLINQNQAQDYIHIMGQRDLTKVYRNYPAYIAASTSEGFGLSLLEAVGSGLAMIGFDVPYGNPTFIENGKNGLLLPYDEEWTDFKKEEVLTKAIIKLFTDSNLESCNEKSYQIAEPYLTKNVAKQWKKLVEELVND</sequence>
<comment type="subcellular location">
    <subcellularLocation>
        <location evidence="1 11">Cell membrane</location>
        <topology evidence="1 11">Peripheral membrane protein</topology>
    </subcellularLocation>
    <subcellularLocation>
        <location evidence="11">Cytoplasm</location>
    </subcellularLocation>
    <text evidence="11">Cell membrane association requires GtfB.</text>
</comment>
<evidence type="ECO:0000256" key="6">
    <source>
        <dbReference type="ARBA" id="ARBA00022676"/>
    </source>
</evidence>
<evidence type="ECO:0000256" key="10">
    <source>
        <dbReference type="ARBA" id="ARBA00052053"/>
    </source>
</evidence>
<evidence type="ECO:0000313" key="15">
    <source>
        <dbReference type="Proteomes" id="UP000215828"/>
    </source>
</evidence>
<evidence type="ECO:0000256" key="1">
    <source>
        <dbReference type="ARBA" id="ARBA00004202"/>
    </source>
</evidence>
<keyword evidence="9 11" id="KW-0472">Membrane</keyword>
<keyword evidence="7 11" id="KW-0808">Transferase</keyword>
<evidence type="ECO:0000256" key="2">
    <source>
        <dbReference type="ARBA" id="ARBA00004922"/>
    </source>
</evidence>
<dbReference type="GO" id="GO:0000166">
    <property type="term" value="F:nucleotide binding"/>
    <property type="evidence" value="ECO:0007669"/>
    <property type="project" value="UniProtKB-KW"/>
</dbReference>
<dbReference type="InterPro" id="IPR014267">
    <property type="entry name" value="GtfA"/>
</dbReference>
<proteinExistence type="inferred from homology"/>
<keyword evidence="4 11" id="KW-1003">Cell membrane</keyword>
<dbReference type="Proteomes" id="UP000216316">
    <property type="component" value="Unassembled WGS sequence"/>
</dbReference>
<evidence type="ECO:0000313" key="16">
    <source>
        <dbReference type="Proteomes" id="UP000216316"/>
    </source>
</evidence>
<dbReference type="AlphaFoldDB" id="A0A256LAP5"/>
<dbReference type="Proteomes" id="UP000215828">
    <property type="component" value="Unassembled WGS sequence"/>
</dbReference>
<dbReference type="FunFam" id="3.40.50.2000:FF:000196">
    <property type="entry name" value="UDP-N-acetylglucosamine--peptide N-acetylglucosaminyltransferase GtfA subunit"/>
    <property type="match status" value="1"/>
</dbReference>
<dbReference type="HAMAP" id="MF_01472">
    <property type="entry name" value="GtfA"/>
    <property type="match status" value="1"/>
</dbReference>
<comment type="subunit">
    <text evidence="11">Forms a heterotetramer with 2 subunits each of GtfA and GtfB. Part of the accessory SecA2/SecY2 protein translocation apparatus.</text>
</comment>
<dbReference type="PANTHER" id="PTHR12526:SF629">
    <property type="entry name" value="TEICHURONIC ACID BIOSYNTHESIS GLYCOSYLTRANSFERASE TUAH-RELATED"/>
    <property type="match status" value="1"/>
</dbReference>
<comment type="pathway">
    <text evidence="2 11">Protein modification; protein glycosylation.</text>
</comment>
<keyword evidence="5 11" id="KW-0963">Cytoplasm</keyword>
<dbReference type="UniPathway" id="UPA00378"/>
<dbReference type="GO" id="GO:0005886">
    <property type="term" value="C:plasma membrane"/>
    <property type="evidence" value="ECO:0007669"/>
    <property type="project" value="UniProtKB-SubCell"/>
</dbReference>
<dbReference type="InterPro" id="IPR054396">
    <property type="entry name" value="GtfA_EBD"/>
</dbReference>
<reference evidence="15 16" key="3">
    <citation type="submission" date="2017-09" db="EMBL/GenBank/DDBJ databases">
        <title>Tripartite evolution among Lactobacillus johnsonii, Lactobacillus taiwanensis, Lactobacillus reuteri and their rodent host.</title>
        <authorList>
            <person name="Wang T."/>
            <person name="Knowles S."/>
            <person name="Cheng C."/>
        </authorList>
    </citation>
    <scope>NUCLEOTIDE SEQUENCE [LARGE SCALE GENOMIC DNA]</scope>
    <source>
        <strain evidence="14 15">609q</strain>
        <strain evidence="13 16">609u</strain>
    </source>
</reference>
<organism evidence="14 15">
    <name type="scientific">Lactobacillus taiwanensis</name>
    <dbReference type="NCBI Taxonomy" id="508451"/>
    <lineage>
        <taxon>Bacteria</taxon>
        <taxon>Bacillati</taxon>
        <taxon>Bacillota</taxon>
        <taxon>Bacilli</taxon>
        <taxon>Lactobacillales</taxon>
        <taxon>Lactobacillaceae</taxon>
        <taxon>Lactobacillus</taxon>
    </lineage>
</organism>
<dbReference type="SUPFAM" id="SSF53756">
    <property type="entry name" value="UDP-Glycosyltransferase/glycogen phosphorylase"/>
    <property type="match status" value="1"/>
</dbReference>
<evidence type="ECO:0000256" key="3">
    <source>
        <dbReference type="ARBA" id="ARBA00009481"/>
    </source>
</evidence>
<feature type="domain" description="GtfA extended beta-sheet meander" evidence="12">
    <location>
        <begin position="109"/>
        <end position="191"/>
    </location>
</feature>
<evidence type="ECO:0000259" key="12">
    <source>
        <dbReference type="Pfam" id="PF22145"/>
    </source>
</evidence>
<feature type="binding site" evidence="11">
    <location>
        <begin position="390"/>
        <end position="391"/>
    </location>
    <ligand>
        <name>UDP</name>
        <dbReference type="ChEBI" id="CHEBI:58223"/>
    </ligand>
</feature>
<accession>A0A256LAP5</accession>
<feature type="binding site" evidence="11">
    <location>
        <begin position="16"/>
        <end position="19"/>
    </location>
    <ligand>
        <name>UDP</name>
        <dbReference type="ChEBI" id="CHEBI:58223"/>
    </ligand>
</feature>
<dbReference type="NCBIfam" id="TIGR02918">
    <property type="entry name" value="accessory Sec system glycosyltransferase GtfA"/>
    <property type="match status" value="1"/>
</dbReference>
<dbReference type="RefSeq" id="WP_094496766.1">
    <property type="nucleotide sequence ID" value="NZ_CAPUAI010000001.1"/>
</dbReference>
<protein>
    <recommendedName>
        <fullName evidence="11">UDP-N-acetylglucosamine--peptide N-acetylglucosaminyltransferase GtfA subunit</fullName>
        <ecNumber evidence="11">2.4.1.-</ecNumber>
    </recommendedName>
    <alternativeName>
        <fullName evidence="11">Glycosyltransferase GtfA</fullName>
    </alternativeName>
</protein>
<dbReference type="Gene3D" id="3.40.50.2000">
    <property type="entry name" value="Glycogen Phosphorylase B"/>
    <property type="match status" value="2"/>
</dbReference>
<reference evidence="13" key="2">
    <citation type="submission" date="2017-05" db="EMBL/GenBank/DDBJ databases">
        <authorList>
            <person name="Lin X.B."/>
            <person name="Stothard P."/>
            <person name="Tasseva G."/>
            <person name="Walter J."/>
        </authorList>
    </citation>
    <scope>NUCLEOTIDE SEQUENCE</scope>
    <source>
        <strain evidence="13">609u</strain>
    </source>
</reference>
<dbReference type="EC" id="2.4.1.-" evidence="11"/>
<evidence type="ECO:0000256" key="9">
    <source>
        <dbReference type="ARBA" id="ARBA00023136"/>
    </source>
</evidence>
<evidence type="ECO:0000256" key="11">
    <source>
        <dbReference type="HAMAP-Rule" id="MF_01472"/>
    </source>
</evidence>
<comment type="function">
    <text evidence="11">Required for polymorphic O-glycosylation of the serine-rich repeat protein in this bacteria. Catalyzes the first step in glycosylation by transferring N-acetylglucosamine from UDP-GlcNAc to serine residues in the substrate protein. Part of the accessory SecA2/SecY2 system specifically required to export serine-rich repeat cell wall proteins usually encoded upstream in the same operon.</text>
</comment>
<evidence type="ECO:0000256" key="7">
    <source>
        <dbReference type="ARBA" id="ARBA00022679"/>
    </source>
</evidence>
<reference evidence="14 15" key="1">
    <citation type="submission" date="2017-04" db="EMBL/GenBank/DDBJ databases">
        <authorList>
            <person name="Afonso C.L."/>
            <person name="Miller P.J."/>
            <person name="Scott M.A."/>
            <person name="Spackman E."/>
            <person name="Goraichik I."/>
            <person name="Dimitrov K.M."/>
            <person name="Suarez D.L."/>
            <person name="Swayne D.E."/>
        </authorList>
    </citation>
    <scope>NUCLEOTIDE SEQUENCE [LARGE SCALE GENOMIC DNA]</scope>
    <source>
        <strain evidence="14 15">609q</strain>
    </source>
</reference>
<evidence type="ECO:0000313" key="13">
    <source>
        <dbReference type="EMBL" id="OYR87614.1"/>
    </source>
</evidence>
<comment type="catalytic activity">
    <reaction evidence="10 11">
        <text>L-seryl-[protein] + UDP-N-acetyl-alpha-D-glucosamine = 3-O-[N-acetyl-alpha-D-glucosaminyl]-L-seryl-[protein] + UDP + H(+)</text>
        <dbReference type="Rhea" id="RHEA:59872"/>
        <dbReference type="Rhea" id="RHEA-COMP:9863"/>
        <dbReference type="Rhea" id="RHEA-COMP:15471"/>
        <dbReference type="ChEBI" id="CHEBI:15378"/>
        <dbReference type="ChEBI" id="CHEBI:29999"/>
        <dbReference type="ChEBI" id="CHEBI:57705"/>
        <dbReference type="ChEBI" id="CHEBI:58223"/>
        <dbReference type="ChEBI" id="CHEBI:143279"/>
    </reaction>
</comment>
<dbReference type="EMBL" id="NGNV01000033">
    <property type="protein sequence ID" value="OYR87614.1"/>
    <property type="molecule type" value="Genomic_DNA"/>
</dbReference>
<keyword evidence="8 11" id="KW-0547">Nucleotide-binding</keyword>
<dbReference type="GO" id="GO:0016757">
    <property type="term" value="F:glycosyltransferase activity"/>
    <property type="evidence" value="ECO:0007669"/>
    <property type="project" value="UniProtKB-UniRule"/>
</dbReference>
<comment type="caution">
    <text evidence="14">The sequence shown here is derived from an EMBL/GenBank/DDBJ whole genome shotgun (WGS) entry which is preliminary data.</text>
</comment>
<keyword evidence="6 11" id="KW-0328">Glycosyltransferase</keyword>
<evidence type="ECO:0000256" key="8">
    <source>
        <dbReference type="ARBA" id="ARBA00022741"/>
    </source>
</evidence>
<feature type="binding site" evidence="11">
    <location>
        <position position="248"/>
    </location>
    <ligand>
        <name>N-acetyl-D-glucosamine</name>
        <dbReference type="ChEBI" id="CHEBI:506227"/>
    </ligand>
</feature>
<dbReference type="Pfam" id="PF22145">
    <property type="entry name" value="GtfA_EBD"/>
    <property type="match status" value="1"/>
</dbReference>
<dbReference type="PANTHER" id="PTHR12526">
    <property type="entry name" value="GLYCOSYLTRANSFERASE"/>
    <property type="match status" value="1"/>
</dbReference>
<dbReference type="GO" id="GO:0017122">
    <property type="term" value="C:protein N-acetylglucosaminyltransferase complex"/>
    <property type="evidence" value="ECO:0007669"/>
    <property type="project" value="UniProtKB-UniRule"/>
</dbReference>